<dbReference type="FunFam" id="3.20.20.100:FF:000004">
    <property type="entry name" value="Oxidoreductase, aldo/keto reductase"/>
    <property type="match status" value="1"/>
</dbReference>
<organism evidence="3 4">
    <name type="scientific">Acidiphilium rubrum</name>
    <dbReference type="NCBI Taxonomy" id="526"/>
    <lineage>
        <taxon>Bacteria</taxon>
        <taxon>Pseudomonadati</taxon>
        <taxon>Pseudomonadota</taxon>
        <taxon>Alphaproteobacteria</taxon>
        <taxon>Acetobacterales</taxon>
        <taxon>Acidocellaceae</taxon>
        <taxon>Acidiphilium</taxon>
    </lineage>
</organism>
<evidence type="ECO:0000259" key="2">
    <source>
        <dbReference type="Pfam" id="PF00248"/>
    </source>
</evidence>
<dbReference type="Gene3D" id="3.20.20.100">
    <property type="entry name" value="NADP-dependent oxidoreductase domain"/>
    <property type="match status" value="1"/>
</dbReference>
<dbReference type="InterPro" id="IPR036812">
    <property type="entry name" value="NAD(P)_OxRdtase_dom_sf"/>
</dbReference>
<evidence type="ECO:0000256" key="1">
    <source>
        <dbReference type="ARBA" id="ARBA00023002"/>
    </source>
</evidence>
<dbReference type="RefSeq" id="WP_029312409.1">
    <property type="nucleotide sequence ID" value="NZ_FTNE01000001.1"/>
</dbReference>
<keyword evidence="1" id="KW-0560">Oxidoreductase</keyword>
<dbReference type="AlphaFoldDB" id="A0A8G2FL25"/>
<protein>
    <submittedName>
        <fullName evidence="3">Predicted oxidoreductase</fullName>
    </submittedName>
</protein>
<dbReference type="SUPFAM" id="SSF51430">
    <property type="entry name" value="NAD(P)-linked oxidoreductase"/>
    <property type="match status" value="1"/>
</dbReference>
<dbReference type="OrthoDB" id="9773828at2"/>
<reference evidence="3 4" key="1">
    <citation type="submission" date="2017-01" db="EMBL/GenBank/DDBJ databases">
        <authorList>
            <person name="Varghese N."/>
            <person name="Submissions S."/>
        </authorList>
    </citation>
    <scope>NUCLEOTIDE SEQUENCE [LARGE SCALE GENOMIC DNA]</scope>
    <source>
        <strain evidence="3 4">ATCC 35905</strain>
    </source>
</reference>
<dbReference type="PANTHER" id="PTHR43364:SF4">
    <property type="entry name" value="NAD(P)-LINKED OXIDOREDUCTASE SUPERFAMILY PROTEIN"/>
    <property type="match status" value="1"/>
</dbReference>
<dbReference type="PANTHER" id="PTHR43364">
    <property type="entry name" value="NADH-SPECIFIC METHYLGLYOXAL REDUCTASE-RELATED"/>
    <property type="match status" value="1"/>
</dbReference>
<dbReference type="GO" id="GO:0016491">
    <property type="term" value="F:oxidoreductase activity"/>
    <property type="evidence" value="ECO:0007669"/>
    <property type="project" value="UniProtKB-KW"/>
</dbReference>
<evidence type="ECO:0000313" key="4">
    <source>
        <dbReference type="Proteomes" id="UP000186308"/>
    </source>
</evidence>
<dbReference type="Proteomes" id="UP000186308">
    <property type="component" value="Unassembled WGS sequence"/>
</dbReference>
<dbReference type="CDD" id="cd19074">
    <property type="entry name" value="Aldo_ket_red_shaker-like"/>
    <property type="match status" value="1"/>
</dbReference>
<proteinExistence type="predicted"/>
<name>A0A8G2FL25_ACIRU</name>
<feature type="domain" description="NADP-dependent oxidoreductase" evidence="2">
    <location>
        <begin position="16"/>
        <end position="307"/>
    </location>
</feature>
<comment type="caution">
    <text evidence="3">The sequence shown here is derived from an EMBL/GenBank/DDBJ whole genome shotgun (WGS) entry which is preliminary data.</text>
</comment>
<keyword evidence="4" id="KW-1185">Reference proteome</keyword>
<sequence length="317" mass="34504">MQYRKLGDSDLTVSDIALGSWLTYSGGVEKDQSIACVKRALELGITLIDTANIYGKGAAETVLGEALAGVRRDSYVLATKLFFPMTETDKGLSRAQIEKQLDASLKRLRVDHVDLYQCHRYDPETPLHETMEALTAAVKSGKTRYVGFSEWPVEKIREATEMMGVAKFVSSQPQYSMIWRKPEDAVIPYCAAHGISQIVWSPLGQGILTGKYHPGAKPPAGSRATSASMGHFLQDLTERRAVLEAVQAMQPLAQQAGLTLAQFALAWVLREPNVAAAIIGASRPAQIDENIKASDAKVDPALFTRAEALMMPALQAA</sequence>
<dbReference type="EMBL" id="FTNE01000001">
    <property type="protein sequence ID" value="SIQ07756.1"/>
    <property type="molecule type" value="Genomic_DNA"/>
</dbReference>
<dbReference type="GO" id="GO:0005829">
    <property type="term" value="C:cytosol"/>
    <property type="evidence" value="ECO:0007669"/>
    <property type="project" value="TreeGrafter"/>
</dbReference>
<dbReference type="InterPro" id="IPR023210">
    <property type="entry name" value="NADP_OxRdtase_dom"/>
</dbReference>
<gene>
    <name evidence="3" type="ORF">SAMN05421828_101183</name>
</gene>
<dbReference type="Pfam" id="PF00248">
    <property type="entry name" value="Aldo_ket_red"/>
    <property type="match status" value="1"/>
</dbReference>
<evidence type="ECO:0000313" key="3">
    <source>
        <dbReference type="EMBL" id="SIQ07756.1"/>
    </source>
</evidence>
<accession>A0A8G2FL25</accession>
<dbReference type="InterPro" id="IPR050523">
    <property type="entry name" value="AKR_Detox_Biosynth"/>
</dbReference>